<keyword evidence="1" id="KW-0812">Transmembrane</keyword>
<dbReference type="AlphaFoldDB" id="A0A0A8XU02"/>
<evidence type="ECO:0000313" key="2">
    <source>
        <dbReference type="EMBL" id="JAD17376.1"/>
    </source>
</evidence>
<keyword evidence="1" id="KW-0472">Membrane</keyword>
<accession>A0A0A8XU02</accession>
<reference evidence="2" key="1">
    <citation type="submission" date="2014-09" db="EMBL/GenBank/DDBJ databases">
        <authorList>
            <person name="Magalhaes I.L.F."/>
            <person name="Oliveira U."/>
            <person name="Santos F.R."/>
            <person name="Vidigal T.H.D.A."/>
            <person name="Brescovit A.D."/>
            <person name="Santos A.J."/>
        </authorList>
    </citation>
    <scope>NUCLEOTIDE SEQUENCE</scope>
    <source>
        <tissue evidence="2">Shoot tissue taken approximately 20 cm above the soil surface</tissue>
    </source>
</reference>
<keyword evidence="1" id="KW-1133">Transmembrane helix</keyword>
<proteinExistence type="predicted"/>
<protein>
    <submittedName>
        <fullName evidence="2">Uncharacterized protein</fullName>
    </submittedName>
</protein>
<name>A0A0A8XU02_ARUDO</name>
<evidence type="ECO:0000256" key="1">
    <source>
        <dbReference type="SAM" id="Phobius"/>
    </source>
</evidence>
<dbReference type="EMBL" id="GBRH01280519">
    <property type="protein sequence ID" value="JAD17376.1"/>
    <property type="molecule type" value="Transcribed_RNA"/>
</dbReference>
<feature type="transmembrane region" description="Helical" evidence="1">
    <location>
        <begin position="34"/>
        <end position="52"/>
    </location>
</feature>
<reference evidence="2" key="2">
    <citation type="journal article" date="2015" name="Data Brief">
        <title>Shoot transcriptome of the giant reed, Arundo donax.</title>
        <authorList>
            <person name="Barrero R.A."/>
            <person name="Guerrero F.D."/>
            <person name="Moolhuijzen P."/>
            <person name="Goolsby J.A."/>
            <person name="Tidwell J."/>
            <person name="Bellgard S.E."/>
            <person name="Bellgard M.I."/>
        </authorList>
    </citation>
    <scope>NUCLEOTIDE SEQUENCE</scope>
    <source>
        <tissue evidence="2">Shoot tissue taken approximately 20 cm above the soil surface</tissue>
    </source>
</reference>
<sequence>MLSRLQNCWGSESPNLCSKCKHNIREYFRTRANLLLHFWFVLFLLEALGILSPELDFFAASDCRDSSSFFRALEKTG</sequence>
<organism evidence="2">
    <name type="scientific">Arundo donax</name>
    <name type="common">Giant reed</name>
    <name type="synonym">Donax arundinaceus</name>
    <dbReference type="NCBI Taxonomy" id="35708"/>
    <lineage>
        <taxon>Eukaryota</taxon>
        <taxon>Viridiplantae</taxon>
        <taxon>Streptophyta</taxon>
        <taxon>Embryophyta</taxon>
        <taxon>Tracheophyta</taxon>
        <taxon>Spermatophyta</taxon>
        <taxon>Magnoliopsida</taxon>
        <taxon>Liliopsida</taxon>
        <taxon>Poales</taxon>
        <taxon>Poaceae</taxon>
        <taxon>PACMAD clade</taxon>
        <taxon>Arundinoideae</taxon>
        <taxon>Arundineae</taxon>
        <taxon>Arundo</taxon>
    </lineage>
</organism>